<accession>A0A0K1LPW3</accession>
<organism evidence="1 2">
    <name type="scientific">Klebsiella phage Miro</name>
    <dbReference type="NCBI Taxonomy" id="1675608"/>
    <lineage>
        <taxon>Viruses</taxon>
        <taxon>Duplodnaviria</taxon>
        <taxon>Heunggongvirae</taxon>
        <taxon>Uroviricota</taxon>
        <taxon>Caudoviricetes</taxon>
        <taxon>Pantevenvirales</taxon>
        <taxon>Straboviridae</taxon>
        <taxon>Slopekvirus</taxon>
        <taxon>Klebsiella virus Miro</taxon>
    </lineage>
</organism>
<dbReference type="EMBL" id="KT001919">
    <property type="protein sequence ID" value="AKU44611.1"/>
    <property type="molecule type" value="Genomic_DNA"/>
</dbReference>
<dbReference type="HAMAP" id="MF_04157">
    <property type="entry name" value="PRIMASE_T4"/>
    <property type="match status" value="1"/>
</dbReference>
<dbReference type="Gene3D" id="3.90.980.10">
    <property type="entry name" value="DNA primase, catalytic core, N-terminal domain"/>
    <property type="match status" value="1"/>
</dbReference>
<dbReference type="Proteomes" id="UP000222117">
    <property type="component" value="Segment"/>
</dbReference>
<reference evidence="1 2" key="1">
    <citation type="journal article" date="2015" name="Genome Announc.">
        <title>Complete Genome Sequence of Klebsiella pneumoniae Carbapenemase-Producing K. pneumoniae Myophage Miro.</title>
        <authorList>
            <person name="Mijalis E.M."/>
            <person name="Lessor L.E."/>
            <person name="Cahill J.L."/>
            <person name="Rasche E.S."/>
            <person name="Kuty Everett G.F."/>
        </authorList>
    </citation>
    <scope>NUCLEOTIDE SEQUENCE [LARGE SCALE GENOMIC DNA]</scope>
</reference>
<dbReference type="SUPFAM" id="SSF56731">
    <property type="entry name" value="DNA primase core"/>
    <property type="match status" value="1"/>
</dbReference>
<dbReference type="InterPro" id="IPR046392">
    <property type="entry name" value="PRIMASE_T4"/>
</dbReference>
<evidence type="ECO:0000313" key="2">
    <source>
        <dbReference type="Proteomes" id="UP000222117"/>
    </source>
</evidence>
<protein>
    <submittedName>
        <fullName evidence="1">DNA primase</fullName>
    </submittedName>
</protein>
<sequence>MYLDIEFATRIMGSLPQSEIVRKSGALSINARCPICGDSMKDKYKKRFWIYPSKKGDHMNCGCFNCGYGVPFSVFLKEYYPDDYRDYLMESFKDRNSLKPTHTEQPKEEKKFIPTLQFCERLDTLPDEHPIIKYVQNRCIPRDKWDRLWFTREWQQLVNTVNPDTYPIAKPEPRLVIPIFDKKGKIESFQGRALRDGAKSKYITIKACEESTKIYGQDTIDPLKTVYLLEGPLDSLFVDNAGAITGGQLALSEVPYKNMRVWVLDNEARHPDTTHRLFKLIEAGEKVVMWDKCPWPSKDINEMIKTDGATKLEIMQYLKDNTVSGLTAKLRFKSWDKSPKK</sequence>
<proteinExistence type="inferred from homology"/>
<dbReference type="InterPro" id="IPR037068">
    <property type="entry name" value="DNA_primase_core_N_sf"/>
</dbReference>
<name>A0A0K1LPW3_9CAUD</name>
<evidence type="ECO:0000313" key="1">
    <source>
        <dbReference type="EMBL" id="AKU44611.1"/>
    </source>
</evidence>
<gene>
    <name evidence="1" type="ORF">CPT_Miro27</name>
</gene>